<accession>A0A8J2VM93</accession>
<comment type="caution">
    <text evidence="1">The sequence shown here is derived from an EMBL/GenBank/DDBJ whole genome shotgun (WGS) entry which is preliminary data.</text>
</comment>
<evidence type="ECO:0000313" key="1">
    <source>
        <dbReference type="EMBL" id="GGE29986.1"/>
    </source>
</evidence>
<keyword evidence="2" id="KW-1185">Reference proteome</keyword>
<protein>
    <submittedName>
        <fullName evidence="1">Uncharacterized protein</fullName>
    </submittedName>
</protein>
<sequence>MSQPQMVRITSLAKTLHTFENALDSLVKSGMVCRVEEVEAFQKGFRAALDLVRKEYGIK</sequence>
<proteinExistence type="predicted"/>
<name>A0A8J2VM93_9BACL</name>
<dbReference type="EMBL" id="BMHQ01000026">
    <property type="protein sequence ID" value="GGE29986.1"/>
    <property type="molecule type" value="Genomic_DNA"/>
</dbReference>
<dbReference type="Proteomes" id="UP000625210">
    <property type="component" value="Unassembled WGS sequence"/>
</dbReference>
<dbReference type="AlphaFoldDB" id="A0A8J2VM93"/>
<organism evidence="1 2">
    <name type="scientific">Marinithermofilum abyssi</name>
    <dbReference type="NCBI Taxonomy" id="1571185"/>
    <lineage>
        <taxon>Bacteria</taxon>
        <taxon>Bacillati</taxon>
        <taxon>Bacillota</taxon>
        <taxon>Bacilli</taxon>
        <taxon>Bacillales</taxon>
        <taxon>Thermoactinomycetaceae</taxon>
        <taxon>Marinithermofilum</taxon>
    </lineage>
</organism>
<reference evidence="1" key="1">
    <citation type="journal article" date="2014" name="Int. J. Syst. Evol. Microbiol.">
        <title>Complete genome sequence of Corynebacterium casei LMG S-19264T (=DSM 44701T), isolated from a smear-ripened cheese.</title>
        <authorList>
            <consortium name="US DOE Joint Genome Institute (JGI-PGF)"/>
            <person name="Walter F."/>
            <person name="Albersmeier A."/>
            <person name="Kalinowski J."/>
            <person name="Ruckert C."/>
        </authorList>
    </citation>
    <scope>NUCLEOTIDE SEQUENCE</scope>
    <source>
        <strain evidence="1">CGMCC 1.15179</strain>
    </source>
</reference>
<gene>
    <name evidence="1" type="ORF">GCM10011571_35210</name>
</gene>
<reference evidence="1" key="2">
    <citation type="submission" date="2020-09" db="EMBL/GenBank/DDBJ databases">
        <authorList>
            <person name="Sun Q."/>
            <person name="Zhou Y."/>
        </authorList>
    </citation>
    <scope>NUCLEOTIDE SEQUENCE</scope>
    <source>
        <strain evidence="1">CGMCC 1.15179</strain>
    </source>
</reference>
<evidence type="ECO:0000313" key="2">
    <source>
        <dbReference type="Proteomes" id="UP000625210"/>
    </source>
</evidence>